<protein>
    <submittedName>
        <fullName evidence="1">Uncharacterized protein</fullName>
    </submittedName>
</protein>
<comment type="caution">
    <text evidence="1">The sequence shown here is derived from an EMBL/GenBank/DDBJ whole genome shotgun (WGS) entry which is preliminary data.</text>
</comment>
<organism evidence="1">
    <name type="scientific">Candidatus Berkiella aquae</name>
    <dbReference type="NCBI Taxonomy" id="295108"/>
    <lineage>
        <taxon>Bacteria</taxon>
        <taxon>Pseudomonadati</taxon>
        <taxon>Pseudomonadota</taxon>
        <taxon>Gammaproteobacteria</taxon>
        <taxon>Candidatus Berkiellales</taxon>
        <taxon>Candidatus Berkiellaceae</taxon>
        <taxon>Candidatus Berkiella</taxon>
    </lineage>
</organism>
<name>A0A0Q9YM51_9GAMM</name>
<reference evidence="1" key="1">
    <citation type="submission" date="2015-09" db="EMBL/GenBank/DDBJ databases">
        <title>Draft Genome Sequences of Two Novel Amoeba-resistant Intranuclear Bacteria, Candidatus Berkiella cookevillensis and Candidatus Berkiella aquae.</title>
        <authorList>
            <person name="Mehari Y.T."/>
            <person name="Arivett B.A."/>
            <person name="Farone A.L."/>
            <person name="Gunderson J.H."/>
            <person name="Farone M.B."/>
        </authorList>
    </citation>
    <scope>NUCLEOTIDE SEQUENCE [LARGE SCALE GENOMIC DNA]</scope>
    <source>
        <strain evidence="1">HT99</strain>
    </source>
</reference>
<evidence type="ECO:0000313" key="3">
    <source>
        <dbReference type="Proteomes" id="UP000051497"/>
    </source>
</evidence>
<accession>A0A0Q9YM51</accession>
<dbReference type="Proteomes" id="UP000051497">
    <property type="component" value="Unassembled WGS sequence"/>
</dbReference>
<evidence type="ECO:0000313" key="2">
    <source>
        <dbReference type="EMBL" id="MCS5710547.1"/>
    </source>
</evidence>
<keyword evidence="3" id="KW-1185">Reference proteome</keyword>
<reference evidence="2" key="3">
    <citation type="submission" date="2021-06" db="EMBL/GenBank/DDBJ databases">
        <title>Genomic Description and Analysis of Intracellular Bacteria, Candidatus Berkiella cookevillensis and Candidatus Berkiella aquae.</title>
        <authorList>
            <person name="Kidane D.T."/>
            <person name="Mehari Y.T."/>
            <person name="Rice F.C."/>
            <person name="Arivett B.A."/>
            <person name="Farone A.L."/>
            <person name="Berk S.G."/>
            <person name="Farone M.B."/>
        </authorList>
    </citation>
    <scope>NUCLEOTIDE SEQUENCE</scope>
    <source>
        <strain evidence="2">HT99</strain>
    </source>
</reference>
<evidence type="ECO:0000313" key="1">
    <source>
        <dbReference type="EMBL" id="KRG21760.1"/>
    </source>
</evidence>
<gene>
    <name evidence="2" type="ORF">HT99x_003830</name>
    <name evidence="1" type="ORF">HT99x_00952</name>
</gene>
<sequence>MKQLNIMETNLVSGGDYDLNLTLHVPSSVAAPISGLIQAIVTGQVTNTTEFANQLTSAGPILDEVRITDISFSDFN</sequence>
<dbReference type="RefSeq" id="WP_075065589.1">
    <property type="nucleotide sequence ID" value="NZ_LKAJ02000001.1"/>
</dbReference>
<dbReference type="EMBL" id="LKAJ01000003">
    <property type="protein sequence ID" value="KRG21760.1"/>
    <property type="molecule type" value="Genomic_DNA"/>
</dbReference>
<reference evidence="2" key="2">
    <citation type="journal article" date="2016" name="Genome Announc.">
        <title>Draft Genome Sequences of Two Novel Amoeba-Resistant Intranuclear Bacteria, 'Candidatus Berkiella cookevillensis' and 'Candidatus Berkiella aquae'.</title>
        <authorList>
            <person name="Mehari Y.T."/>
            <person name="Arivett B.A."/>
            <person name="Farone A.L."/>
            <person name="Gunderson J.H."/>
            <person name="Farone M.B."/>
        </authorList>
    </citation>
    <scope>NUCLEOTIDE SEQUENCE</scope>
    <source>
        <strain evidence="2">HT99</strain>
    </source>
</reference>
<dbReference type="EMBL" id="LKAJ02000001">
    <property type="protein sequence ID" value="MCS5710547.1"/>
    <property type="molecule type" value="Genomic_DNA"/>
</dbReference>
<dbReference type="AlphaFoldDB" id="A0A0Q9YM51"/>
<proteinExistence type="predicted"/>